<dbReference type="SUPFAM" id="SSF51735">
    <property type="entry name" value="NAD(P)-binding Rossmann-fold domains"/>
    <property type="match status" value="1"/>
</dbReference>
<evidence type="ECO:0000313" key="3">
    <source>
        <dbReference type="Proteomes" id="UP001139384"/>
    </source>
</evidence>
<dbReference type="AlphaFoldDB" id="A0A9X1TK34"/>
<organism evidence="2 3">
    <name type="scientific">Streptomyces muensis</name>
    <dbReference type="NCBI Taxonomy" id="1077944"/>
    <lineage>
        <taxon>Bacteria</taxon>
        <taxon>Bacillati</taxon>
        <taxon>Actinomycetota</taxon>
        <taxon>Actinomycetes</taxon>
        <taxon>Kitasatosporales</taxon>
        <taxon>Streptomycetaceae</taxon>
        <taxon>Streptomyces</taxon>
    </lineage>
</organism>
<feature type="domain" description="NAD(P)-binding" evidence="1">
    <location>
        <begin position="7"/>
        <end position="195"/>
    </location>
</feature>
<dbReference type="PANTHER" id="PTHR43355:SF2">
    <property type="entry name" value="FLAVIN REDUCTASE (NADPH)"/>
    <property type="match status" value="1"/>
</dbReference>
<dbReference type="EMBL" id="JAKEIP010000058">
    <property type="protein sequence ID" value="MCF1595211.1"/>
    <property type="molecule type" value="Genomic_DNA"/>
</dbReference>
<dbReference type="GO" id="GO:0016646">
    <property type="term" value="F:oxidoreductase activity, acting on the CH-NH group of donors, NAD or NADP as acceptor"/>
    <property type="evidence" value="ECO:0007669"/>
    <property type="project" value="TreeGrafter"/>
</dbReference>
<dbReference type="InterPro" id="IPR036291">
    <property type="entry name" value="NAD(P)-bd_dom_sf"/>
</dbReference>
<dbReference type="PANTHER" id="PTHR43355">
    <property type="entry name" value="FLAVIN REDUCTASE (NADPH)"/>
    <property type="match status" value="1"/>
</dbReference>
<dbReference type="InterPro" id="IPR016040">
    <property type="entry name" value="NAD(P)-bd_dom"/>
</dbReference>
<protein>
    <submittedName>
        <fullName evidence="2">NAD(P)H-binding protein</fullName>
    </submittedName>
</protein>
<comment type="caution">
    <text evidence="2">The sequence shown here is derived from an EMBL/GenBank/DDBJ whole genome shotgun (WGS) entry which is preliminary data.</text>
</comment>
<gene>
    <name evidence="2" type="ORF">L0P92_16750</name>
</gene>
<evidence type="ECO:0000313" key="2">
    <source>
        <dbReference type="EMBL" id="MCF1595211.1"/>
    </source>
</evidence>
<dbReference type="Proteomes" id="UP001139384">
    <property type="component" value="Unassembled WGS sequence"/>
</dbReference>
<dbReference type="Gene3D" id="3.40.50.720">
    <property type="entry name" value="NAD(P)-binding Rossmann-like Domain"/>
    <property type="match status" value="1"/>
</dbReference>
<dbReference type="InterPro" id="IPR051606">
    <property type="entry name" value="Polyketide_Oxido-like"/>
</dbReference>
<dbReference type="Pfam" id="PF13460">
    <property type="entry name" value="NAD_binding_10"/>
    <property type="match status" value="1"/>
</dbReference>
<sequence length="210" mass="22199">MRLTVFGGTGPTGRLLIDQALAEGHEVVAYARSPEKLPVREGLTAVRGELDDAGAVTGAVAGSAVVLSLLGPSTKKADAPPLIAGYRNIVAAMREHRVDRLVAMGTPSITDSADGKDARVRLMVAGIRTFQPVAYDTIVTIGRIVRESGLKWTIVRFPLLTNGPRTPSINVRTVGERGGLRLSRANAAAYFLQQAGDSAQVGRAPFITDK</sequence>
<dbReference type="RefSeq" id="WP_234763516.1">
    <property type="nucleotide sequence ID" value="NZ_JAKEIP010000058.1"/>
</dbReference>
<name>A0A9X1TK34_STRM4</name>
<keyword evidence="3" id="KW-1185">Reference proteome</keyword>
<evidence type="ECO:0000259" key="1">
    <source>
        <dbReference type="Pfam" id="PF13460"/>
    </source>
</evidence>
<accession>A0A9X1TK34</accession>
<reference evidence="2" key="1">
    <citation type="submission" date="2022-01" db="EMBL/GenBank/DDBJ databases">
        <title>Draft Genome Sequences of Seven Type Strains of the Genus Streptomyces.</title>
        <authorList>
            <person name="Aziz S."/>
            <person name="Coretto E."/>
            <person name="Chronakova A."/>
            <person name="Sproer C."/>
            <person name="Huber K."/>
            <person name="Nouioui I."/>
            <person name="Gross H."/>
        </authorList>
    </citation>
    <scope>NUCLEOTIDE SEQUENCE</scope>
    <source>
        <strain evidence="2">DSM 103493</strain>
    </source>
</reference>
<proteinExistence type="predicted"/>